<reference evidence="10 11" key="1">
    <citation type="submission" date="2017-03" db="EMBL/GenBank/DDBJ databases">
        <title>Draft Genome sequence of Marispirochaeta sp. strain JC444.</title>
        <authorList>
            <person name="Shivani Y."/>
            <person name="Subhash Y."/>
            <person name="Sasikala C."/>
            <person name="Ramana C."/>
        </authorList>
    </citation>
    <scope>NUCLEOTIDE SEQUENCE [LARGE SCALE GENOMIC DNA]</scope>
    <source>
        <strain evidence="10 11">JC444</strain>
    </source>
</reference>
<dbReference type="PIRSF" id="PIRSF000428">
    <property type="entry name" value="P_Ac_trans"/>
    <property type="match status" value="1"/>
</dbReference>
<dbReference type="InterPro" id="IPR004614">
    <property type="entry name" value="P_AcTrfase"/>
</dbReference>
<evidence type="ECO:0000256" key="3">
    <source>
        <dbReference type="ARBA" id="ARBA00005656"/>
    </source>
</evidence>
<dbReference type="InterPro" id="IPR042113">
    <property type="entry name" value="P_AcTrfase_dom1"/>
</dbReference>
<dbReference type="OrthoDB" id="9805787at2"/>
<dbReference type="EC" id="2.3.1.8" evidence="4"/>
<dbReference type="Pfam" id="PF01515">
    <property type="entry name" value="PTA_PTB"/>
    <property type="match status" value="1"/>
</dbReference>
<evidence type="ECO:0000256" key="5">
    <source>
        <dbReference type="ARBA" id="ARBA00021528"/>
    </source>
</evidence>
<evidence type="ECO:0000256" key="7">
    <source>
        <dbReference type="ARBA" id="ARBA00023315"/>
    </source>
</evidence>
<protein>
    <recommendedName>
        <fullName evidence="5">Phosphate acetyltransferase</fullName>
        <ecNumber evidence="4">2.3.1.8</ecNumber>
    </recommendedName>
    <alternativeName>
        <fullName evidence="8">Phosphotransacetylase</fullName>
    </alternativeName>
</protein>
<dbReference type="PANTHER" id="PTHR43356:SF3">
    <property type="entry name" value="PHOSPHATE ACETYLTRANSFERASE"/>
    <property type="match status" value="1"/>
</dbReference>
<dbReference type="PANTHER" id="PTHR43356">
    <property type="entry name" value="PHOSPHATE ACETYLTRANSFERASE"/>
    <property type="match status" value="1"/>
</dbReference>
<dbReference type="NCBIfam" id="TIGR00651">
    <property type="entry name" value="pta"/>
    <property type="match status" value="1"/>
</dbReference>
<organism evidence="10 11">
    <name type="scientific">Marispirochaeta aestuarii</name>
    <dbReference type="NCBI Taxonomy" id="1963862"/>
    <lineage>
        <taxon>Bacteria</taxon>
        <taxon>Pseudomonadati</taxon>
        <taxon>Spirochaetota</taxon>
        <taxon>Spirochaetia</taxon>
        <taxon>Spirochaetales</taxon>
        <taxon>Spirochaetaceae</taxon>
        <taxon>Marispirochaeta</taxon>
    </lineage>
</organism>
<evidence type="ECO:0000313" key="10">
    <source>
        <dbReference type="EMBL" id="ORC34514.1"/>
    </source>
</evidence>
<evidence type="ECO:0000259" key="9">
    <source>
        <dbReference type="Pfam" id="PF01515"/>
    </source>
</evidence>
<dbReference type="STRING" id="1963862.B4O97_12805"/>
<name>A0A1Y1RXL8_9SPIO</name>
<keyword evidence="7" id="KW-0012">Acyltransferase</keyword>
<keyword evidence="11" id="KW-1185">Reference proteome</keyword>
<evidence type="ECO:0000256" key="6">
    <source>
        <dbReference type="ARBA" id="ARBA00022679"/>
    </source>
</evidence>
<comment type="caution">
    <text evidence="10">The sequence shown here is derived from an EMBL/GenBank/DDBJ whole genome shotgun (WGS) entry which is preliminary data.</text>
</comment>
<dbReference type="Gene3D" id="3.40.50.10950">
    <property type="match status" value="1"/>
</dbReference>
<dbReference type="SUPFAM" id="SSF53659">
    <property type="entry name" value="Isocitrate/Isopropylmalate dehydrogenase-like"/>
    <property type="match status" value="1"/>
</dbReference>
<dbReference type="Proteomes" id="UP000192343">
    <property type="component" value="Unassembled WGS sequence"/>
</dbReference>
<dbReference type="Gene3D" id="3.40.50.10750">
    <property type="entry name" value="Isocitrate/Isopropylmalate dehydrogenase-like"/>
    <property type="match status" value="1"/>
</dbReference>
<dbReference type="GO" id="GO:0008959">
    <property type="term" value="F:phosphate acetyltransferase activity"/>
    <property type="evidence" value="ECO:0007669"/>
    <property type="project" value="UniProtKB-EC"/>
</dbReference>
<dbReference type="NCBIfam" id="NF007233">
    <property type="entry name" value="PRK09653.1"/>
    <property type="match status" value="1"/>
</dbReference>
<evidence type="ECO:0000256" key="2">
    <source>
        <dbReference type="ARBA" id="ARBA00004989"/>
    </source>
</evidence>
<evidence type="ECO:0000256" key="1">
    <source>
        <dbReference type="ARBA" id="ARBA00000705"/>
    </source>
</evidence>
<comment type="pathway">
    <text evidence="2">Metabolic intermediate biosynthesis; acetyl-CoA biosynthesis; acetyl-CoA from acetate: step 2/2.</text>
</comment>
<proteinExistence type="inferred from homology"/>
<dbReference type="RefSeq" id="WP_083051374.1">
    <property type="nucleotide sequence ID" value="NZ_MWQY01000013.1"/>
</dbReference>
<dbReference type="InterPro" id="IPR002505">
    <property type="entry name" value="PTA_PTB"/>
</dbReference>
<dbReference type="InterPro" id="IPR050500">
    <property type="entry name" value="Phos_Acetyltrans/Butyryltrans"/>
</dbReference>
<comment type="catalytic activity">
    <reaction evidence="1">
        <text>acetyl-CoA + phosphate = acetyl phosphate + CoA</text>
        <dbReference type="Rhea" id="RHEA:19521"/>
        <dbReference type="ChEBI" id="CHEBI:22191"/>
        <dbReference type="ChEBI" id="CHEBI:43474"/>
        <dbReference type="ChEBI" id="CHEBI:57287"/>
        <dbReference type="ChEBI" id="CHEBI:57288"/>
        <dbReference type="EC" id="2.3.1.8"/>
    </reaction>
</comment>
<dbReference type="InterPro" id="IPR012147">
    <property type="entry name" value="P_Ac_Bu_trans"/>
</dbReference>
<dbReference type="AlphaFoldDB" id="A0A1Y1RXL8"/>
<evidence type="ECO:0000313" key="11">
    <source>
        <dbReference type="Proteomes" id="UP000192343"/>
    </source>
</evidence>
<keyword evidence="6 10" id="KW-0808">Transferase</keyword>
<feature type="domain" description="Phosphate acetyl/butaryl transferase" evidence="9">
    <location>
        <begin position="3"/>
        <end position="326"/>
    </location>
</feature>
<gene>
    <name evidence="10" type="ORF">B4O97_12805</name>
</gene>
<sequence length="331" mass="35162">MSFADKMRRKAKDKGARLVLAEGTEPRTIQAARIILDEKIASEVFLIGKTDDIKSAAAELGTDLSGIKLVNPAKSERLEAYAKEYYELRKHKGLTEDEAREGIQDPLRWGSMMVRISDADAMVAGAENATGKVLVAAFTIIKTAPGVNYASSCFVMSHPDSKWGADGNMIFADCATIPDPTAEQLAEIAIAGAESCKTFLEAEPQVALLSFSTKGSASHPNVDKVIQAYNIVKERKPELKIDGELQADAALIPAVGSKKAPGSPVAGKANVLVFPDLQAGNIGYKLVERLAGAEAYGPILQGFAKPVSDLSRGCSVDDIVVTSAITLAQVK</sequence>
<accession>A0A1Y1RXL8</accession>
<comment type="similarity">
    <text evidence="3">Belongs to the phosphate acetyltransferase and butyryltransferase family.</text>
</comment>
<evidence type="ECO:0000256" key="4">
    <source>
        <dbReference type="ARBA" id="ARBA00012707"/>
    </source>
</evidence>
<evidence type="ECO:0000256" key="8">
    <source>
        <dbReference type="ARBA" id="ARBA00031108"/>
    </source>
</evidence>
<dbReference type="EMBL" id="MWQY01000013">
    <property type="protein sequence ID" value="ORC34514.1"/>
    <property type="molecule type" value="Genomic_DNA"/>
</dbReference>
<dbReference type="InterPro" id="IPR042112">
    <property type="entry name" value="P_AcTrfase_dom2"/>
</dbReference>